<comment type="cofactor">
    <cofactor evidence="1">
        <name>Mo-molybdopterin</name>
        <dbReference type="ChEBI" id="CHEBI:71302"/>
    </cofactor>
</comment>
<dbReference type="InterPro" id="IPR006311">
    <property type="entry name" value="TAT_signal"/>
</dbReference>
<dbReference type="EMBL" id="RQXV01000002">
    <property type="protein sequence ID" value="RRD00743.1"/>
    <property type="molecule type" value="Genomic_DNA"/>
</dbReference>
<dbReference type="FunFam" id="3.90.420.10:FF:000006">
    <property type="entry name" value="Sulfur dehydrogenase subunit SoxC"/>
    <property type="match status" value="1"/>
</dbReference>
<dbReference type="PROSITE" id="PS51318">
    <property type="entry name" value="TAT"/>
    <property type="match status" value="1"/>
</dbReference>
<dbReference type="GO" id="GO:0030151">
    <property type="term" value="F:molybdenum ion binding"/>
    <property type="evidence" value="ECO:0007669"/>
    <property type="project" value="InterPro"/>
</dbReference>
<dbReference type="NCBIfam" id="TIGR04555">
    <property type="entry name" value="sulfite_DH_soxC"/>
    <property type="match status" value="1"/>
</dbReference>
<dbReference type="InterPro" id="IPR030835">
    <property type="entry name" value="Sulfite_DH_SoxC"/>
</dbReference>
<keyword evidence="4 7" id="KW-0560">Oxidoreductase</keyword>
<dbReference type="GO" id="GO:0006790">
    <property type="term" value="P:sulfur compound metabolic process"/>
    <property type="evidence" value="ECO:0007669"/>
    <property type="project" value="TreeGrafter"/>
</dbReference>
<keyword evidence="8" id="KW-1185">Reference proteome</keyword>
<organism evidence="7 8">
    <name type="scientific">Amphritea balenae</name>
    <dbReference type="NCBI Taxonomy" id="452629"/>
    <lineage>
        <taxon>Bacteria</taxon>
        <taxon>Pseudomonadati</taxon>
        <taxon>Pseudomonadota</taxon>
        <taxon>Gammaproteobacteria</taxon>
        <taxon>Oceanospirillales</taxon>
        <taxon>Oceanospirillaceae</taxon>
        <taxon>Amphritea</taxon>
    </lineage>
</organism>
<evidence type="ECO:0000256" key="4">
    <source>
        <dbReference type="ARBA" id="ARBA00023002"/>
    </source>
</evidence>
<evidence type="ECO:0000259" key="5">
    <source>
        <dbReference type="Pfam" id="PF00174"/>
    </source>
</evidence>
<dbReference type="Gene3D" id="2.60.40.650">
    <property type="match status" value="1"/>
</dbReference>
<feature type="domain" description="Moybdenum cofactor oxidoreductase dimerisation" evidence="6">
    <location>
        <begin position="300"/>
        <end position="411"/>
    </location>
</feature>
<dbReference type="GO" id="GO:0008482">
    <property type="term" value="F:sulfite oxidase activity"/>
    <property type="evidence" value="ECO:0007669"/>
    <property type="project" value="TreeGrafter"/>
</dbReference>
<accession>A0A3P1SX99</accession>
<name>A0A3P1SX99_9GAMM</name>
<evidence type="ECO:0000256" key="1">
    <source>
        <dbReference type="ARBA" id="ARBA00001924"/>
    </source>
</evidence>
<dbReference type="SUPFAM" id="SSF56524">
    <property type="entry name" value="Oxidoreductase molybdopterin-binding domain"/>
    <property type="match status" value="1"/>
</dbReference>
<dbReference type="PANTHER" id="PTHR19372:SF7">
    <property type="entry name" value="SULFITE OXIDASE, MITOCHONDRIAL"/>
    <property type="match status" value="1"/>
</dbReference>
<dbReference type="InterPro" id="IPR014756">
    <property type="entry name" value="Ig_E-set"/>
</dbReference>
<gene>
    <name evidence="7" type="primary">soxC</name>
    <name evidence="7" type="ORF">EHS89_04485</name>
</gene>
<evidence type="ECO:0000256" key="2">
    <source>
        <dbReference type="ARBA" id="ARBA00022505"/>
    </source>
</evidence>
<dbReference type="GO" id="GO:0020037">
    <property type="term" value="F:heme binding"/>
    <property type="evidence" value="ECO:0007669"/>
    <property type="project" value="TreeGrafter"/>
</dbReference>
<dbReference type="InterPro" id="IPR008335">
    <property type="entry name" value="Mopterin_OxRdtase_euk"/>
</dbReference>
<dbReference type="EC" id="1.8.2.1" evidence="7"/>
<keyword evidence="2" id="KW-0500">Molybdenum</keyword>
<reference evidence="7 8" key="1">
    <citation type="submission" date="2018-11" db="EMBL/GenBank/DDBJ databases">
        <title>The draft genome sequence of Amphritea balenae JAMM 1525T.</title>
        <authorList>
            <person name="Fang Z."/>
            <person name="Zhang Y."/>
            <person name="Han X."/>
        </authorList>
    </citation>
    <scope>NUCLEOTIDE SEQUENCE [LARGE SCALE GENOMIC DNA]</scope>
    <source>
        <strain evidence="7 8">JAMM 1525</strain>
    </source>
</reference>
<dbReference type="InterPro" id="IPR000572">
    <property type="entry name" value="OxRdtase_Mopterin-bd_dom"/>
</dbReference>
<evidence type="ECO:0000313" key="7">
    <source>
        <dbReference type="EMBL" id="RRD00743.1"/>
    </source>
</evidence>
<dbReference type="GO" id="GO:0043546">
    <property type="term" value="F:molybdopterin cofactor binding"/>
    <property type="evidence" value="ECO:0007669"/>
    <property type="project" value="TreeGrafter"/>
</dbReference>
<dbReference type="InterPro" id="IPR036374">
    <property type="entry name" value="OxRdtase_Mopterin-bd_sf"/>
</dbReference>
<protein>
    <submittedName>
        <fullName evidence="7">Sulfite dehydrogenase</fullName>
        <ecNumber evidence="7">1.8.2.1</ecNumber>
    </submittedName>
</protein>
<proteinExistence type="predicted"/>
<evidence type="ECO:0000259" key="6">
    <source>
        <dbReference type="Pfam" id="PF03404"/>
    </source>
</evidence>
<dbReference type="PANTHER" id="PTHR19372">
    <property type="entry name" value="SULFITE REDUCTASE"/>
    <property type="match status" value="1"/>
</dbReference>
<dbReference type="Proteomes" id="UP000267535">
    <property type="component" value="Unassembled WGS sequence"/>
</dbReference>
<comment type="caution">
    <text evidence="7">The sequence shown here is derived from an EMBL/GenBank/DDBJ whole genome shotgun (WGS) entry which is preliminary data.</text>
</comment>
<feature type="domain" description="Oxidoreductase molybdopterin-binding" evidence="5">
    <location>
        <begin position="114"/>
        <end position="274"/>
    </location>
</feature>
<dbReference type="Gene3D" id="3.90.420.10">
    <property type="entry name" value="Oxidoreductase, molybdopterin-binding domain"/>
    <property type="match status" value="1"/>
</dbReference>
<dbReference type="Pfam" id="PF00174">
    <property type="entry name" value="Oxidored_molyb"/>
    <property type="match status" value="1"/>
</dbReference>
<dbReference type="GO" id="GO:0050310">
    <property type="term" value="F:sulfite dehydrogenase activity"/>
    <property type="evidence" value="ECO:0007669"/>
    <property type="project" value="UniProtKB-EC"/>
</dbReference>
<evidence type="ECO:0000256" key="3">
    <source>
        <dbReference type="ARBA" id="ARBA00022723"/>
    </source>
</evidence>
<sequence>MEQLARESEGLSISDRRDFLKKGMLAAGAMTATTFAGTAAASKNLPPMEPSWGRQLGAGVVDKPYGQPSAYEKEVVRRTVPWLTAESIASISMTPIQDLKGIITPNGLVFERYHAGVAQIKPEEHRLMIHGLVERPIIFTMEDLMRFPSVSEIKFIECPANGGMEWKGAQMEALQFTHGMLSCCEWTGVPLRVLLEEAGVKPEGKWILAEGADGSHMSRSIPLEKALDDTLVVYAQNGEMLRPEQGYPLRLLNPGWEGNTSIKWLRRLEVGDKPWYHREETSKYTDLMADGRARKFTFVQETNSVITNPCPENPIVKSGLIEIEGMAWSGRGKIKQVDISFDGGVSWVPANLKGLVLDKALTRFSLVTKWDGQPWLLQSRAIDETGYVQPTLGQLREARGTNSIYHKNSIHSWKVEANGGVKNVQIS</sequence>
<evidence type="ECO:0000313" key="8">
    <source>
        <dbReference type="Proteomes" id="UP000267535"/>
    </source>
</evidence>
<dbReference type="SUPFAM" id="SSF81296">
    <property type="entry name" value="E set domains"/>
    <property type="match status" value="1"/>
</dbReference>
<keyword evidence="3" id="KW-0479">Metal-binding</keyword>
<dbReference type="PRINTS" id="PR00407">
    <property type="entry name" value="EUMOPTERIN"/>
</dbReference>
<dbReference type="OrthoDB" id="9795587at2"/>
<dbReference type="Pfam" id="PF03404">
    <property type="entry name" value="Mo-co_dimer"/>
    <property type="match status" value="1"/>
</dbReference>
<dbReference type="InterPro" id="IPR005066">
    <property type="entry name" value="MoCF_OxRdtse_dimer"/>
</dbReference>
<dbReference type="AlphaFoldDB" id="A0A3P1SX99"/>